<name>A0ABS5TMY0_9ACTN</name>
<dbReference type="RefSeq" id="WP_214158970.1">
    <property type="nucleotide sequence ID" value="NZ_JAHBAY010000012.1"/>
</dbReference>
<comment type="caution">
    <text evidence="4">The sequence shown here is derived from an EMBL/GenBank/DDBJ whole genome shotgun (WGS) entry which is preliminary data.</text>
</comment>
<evidence type="ECO:0000259" key="2">
    <source>
        <dbReference type="Pfam" id="PF13556"/>
    </source>
</evidence>
<dbReference type="InterPro" id="IPR041522">
    <property type="entry name" value="CdaR_GGDEF"/>
</dbReference>
<accession>A0ABS5TMY0</accession>
<gene>
    <name evidence="4" type="ORF">KIH74_26135</name>
</gene>
<dbReference type="PANTHER" id="PTHR33744">
    <property type="entry name" value="CARBOHYDRATE DIACID REGULATOR"/>
    <property type="match status" value="1"/>
</dbReference>
<keyword evidence="5" id="KW-1185">Reference proteome</keyword>
<dbReference type="Pfam" id="PF13556">
    <property type="entry name" value="HTH_30"/>
    <property type="match status" value="1"/>
</dbReference>
<dbReference type="Gene3D" id="1.10.10.2840">
    <property type="entry name" value="PucR C-terminal helix-turn-helix domain"/>
    <property type="match status" value="1"/>
</dbReference>
<evidence type="ECO:0000259" key="3">
    <source>
        <dbReference type="Pfam" id="PF17853"/>
    </source>
</evidence>
<sequence length="401" mass="41435">MDTLAPQLPVGPQAPLTPGHFDRTMTRLALAGAGWPELVRTLAGATGAVCRIVGPRGDVVAGTDGITGPAGGLPRSEVARVLAGEEPVTVVCGDGWRARAARLLAGRRGMGALLIAEPATEAQVAHLRASITAVLIEAVRLDAGAGGSPAGDVLTGDVLVDGLRGVLEATPADLCDTGAQLGWDLTRPHRAVALYYAGPAPARWAGALSWLDRPTSREGRYAWTLAAGDDDATELASLRHQLGTTVEPGLVLAASGSLGRRPEQTRQSFAEADRLLRLVQARQSGPPGPAGPPGELAFSRAGLAQLLAGVAPARLEAFADGQLRPLRGRPELLETLAAWLDSGGSRRAVSERLHLHRNSVGYRVATIKRLLGRDPLDPAVAPALAAALLAGELVSAGPEQL</sequence>
<evidence type="ECO:0000256" key="1">
    <source>
        <dbReference type="ARBA" id="ARBA00006754"/>
    </source>
</evidence>
<dbReference type="InterPro" id="IPR042070">
    <property type="entry name" value="PucR_C-HTH_sf"/>
</dbReference>
<organism evidence="4 5">
    <name type="scientific">Kineosporia corallincola</name>
    <dbReference type="NCBI Taxonomy" id="2835133"/>
    <lineage>
        <taxon>Bacteria</taxon>
        <taxon>Bacillati</taxon>
        <taxon>Actinomycetota</taxon>
        <taxon>Actinomycetes</taxon>
        <taxon>Kineosporiales</taxon>
        <taxon>Kineosporiaceae</taxon>
        <taxon>Kineosporia</taxon>
    </lineage>
</organism>
<evidence type="ECO:0000313" key="5">
    <source>
        <dbReference type="Proteomes" id="UP001197247"/>
    </source>
</evidence>
<dbReference type="Pfam" id="PF17853">
    <property type="entry name" value="GGDEF_2"/>
    <property type="match status" value="1"/>
</dbReference>
<protein>
    <submittedName>
        <fullName evidence="4">Helix-turn-helix domain-containing protein</fullName>
    </submittedName>
</protein>
<dbReference type="EMBL" id="JAHBAY010000012">
    <property type="protein sequence ID" value="MBT0772452.1"/>
    <property type="molecule type" value="Genomic_DNA"/>
</dbReference>
<feature type="domain" description="PucR C-terminal helix-turn-helix" evidence="2">
    <location>
        <begin position="332"/>
        <end position="390"/>
    </location>
</feature>
<dbReference type="Proteomes" id="UP001197247">
    <property type="component" value="Unassembled WGS sequence"/>
</dbReference>
<dbReference type="InterPro" id="IPR025736">
    <property type="entry name" value="PucR_C-HTH_dom"/>
</dbReference>
<dbReference type="InterPro" id="IPR051448">
    <property type="entry name" value="CdaR-like_regulators"/>
</dbReference>
<feature type="domain" description="CdaR GGDEF-like" evidence="3">
    <location>
        <begin position="173"/>
        <end position="278"/>
    </location>
</feature>
<comment type="similarity">
    <text evidence="1">Belongs to the CdaR family.</text>
</comment>
<dbReference type="PANTHER" id="PTHR33744:SF1">
    <property type="entry name" value="DNA-BINDING TRANSCRIPTIONAL ACTIVATOR ADER"/>
    <property type="match status" value="1"/>
</dbReference>
<reference evidence="4 5" key="1">
    <citation type="submission" date="2021-05" db="EMBL/GenBank/DDBJ databases">
        <title>Kineosporia and Streptomyces sp. nov. two new marine actinobacteria isolated from Coral.</title>
        <authorList>
            <person name="Buangrab K."/>
            <person name="Sutthacheep M."/>
            <person name="Yeemin T."/>
            <person name="Harunari E."/>
            <person name="Igarashi Y."/>
            <person name="Kanchanasin P."/>
            <person name="Tanasupawat S."/>
            <person name="Phongsopitanun W."/>
        </authorList>
    </citation>
    <scope>NUCLEOTIDE SEQUENCE [LARGE SCALE GENOMIC DNA]</scope>
    <source>
        <strain evidence="4 5">J2-2</strain>
    </source>
</reference>
<evidence type="ECO:0000313" key="4">
    <source>
        <dbReference type="EMBL" id="MBT0772452.1"/>
    </source>
</evidence>
<proteinExistence type="inferred from homology"/>